<dbReference type="Proteomes" id="UP001200313">
    <property type="component" value="Unassembled WGS sequence"/>
</dbReference>
<dbReference type="Pfam" id="PF13751">
    <property type="entry name" value="DDE_Tnp_1_6"/>
    <property type="match status" value="1"/>
</dbReference>
<evidence type="ECO:0000256" key="1">
    <source>
        <dbReference type="SAM" id="MobiDB-lite"/>
    </source>
</evidence>
<dbReference type="InterPro" id="IPR025668">
    <property type="entry name" value="Tnp_DDE_dom"/>
</dbReference>
<gene>
    <name evidence="3" type="ORF">L0P79_19140</name>
</gene>
<organism evidence="3 4">
    <name type="scientific">Intestinimonas massiliensis</name>
    <name type="common">ex Afouda et al. 2020</name>
    <dbReference type="NCBI Taxonomy" id="1673721"/>
    <lineage>
        <taxon>Bacteria</taxon>
        <taxon>Bacillati</taxon>
        <taxon>Bacillota</taxon>
        <taxon>Clostridia</taxon>
        <taxon>Eubacteriales</taxon>
        <taxon>Intestinimonas</taxon>
    </lineage>
</organism>
<evidence type="ECO:0000313" key="3">
    <source>
        <dbReference type="EMBL" id="MCG4529148.1"/>
    </source>
</evidence>
<feature type="compositionally biased region" description="Polar residues" evidence="1">
    <location>
        <begin position="33"/>
        <end position="45"/>
    </location>
</feature>
<name>A0ABS9MEG4_9FIRM</name>
<dbReference type="RefSeq" id="WP_238075392.1">
    <property type="nucleotide sequence ID" value="NZ_JAKNJB010000063.1"/>
</dbReference>
<feature type="domain" description="Transposase DDE" evidence="2">
    <location>
        <begin position="156"/>
        <end position="275"/>
    </location>
</feature>
<proteinExistence type="predicted"/>
<protein>
    <submittedName>
        <fullName evidence="3">Transposase</fullName>
    </submittedName>
</protein>
<evidence type="ECO:0000313" key="4">
    <source>
        <dbReference type="Proteomes" id="UP001200313"/>
    </source>
</evidence>
<evidence type="ECO:0000259" key="2">
    <source>
        <dbReference type="Pfam" id="PF13751"/>
    </source>
</evidence>
<comment type="caution">
    <text evidence="3">The sequence shown here is derived from an EMBL/GenBank/DDBJ whole genome shotgun (WGS) entry which is preliminary data.</text>
</comment>
<sequence>MKEHQLLLRCLEEQTVIDNGKRRMRIKGEESPKPTSLQNPTDPETTFSAKAGKKHVGYVANIVEAVSDGGSVIVDFQYEQNIYSDSRFLGDHLDQLPPQETPAFIVMDGAYSGQMHRDAAAEKNVTLINTSLKGTSVPDIYADFKISEDGERILRCPAGHKPLRCKYISTSNQVKAYFPNESCSQCPHLEHCHPKLRKCSSLIVLSRSAIGRANQQRLMAAADFHNWRRIRNGVEAIPAILRNCYRVDEMPVRGKIPGKFFFGAKISAVNFKKLLRQRRGFCCHPQNQLLT</sequence>
<dbReference type="EMBL" id="JAKNJB010000063">
    <property type="protein sequence ID" value="MCG4529148.1"/>
    <property type="molecule type" value="Genomic_DNA"/>
</dbReference>
<feature type="region of interest" description="Disordered" evidence="1">
    <location>
        <begin position="21"/>
        <end position="45"/>
    </location>
</feature>
<accession>A0ABS9MEG4</accession>
<keyword evidence="4" id="KW-1185">Reference proteome</keyword>
<reference evidence="3 4" key="1">
    <citation type="submission" date="2022-01" db="EMBL/GenBank/DDBJ databases">
        <title>Collection of gut derived symbiotic bacterial strains cultured from healthy donors.</title>
        <authorList>
            <person name="Lin H."/>
            <person name="Kohout C."/>
            <person name="Waligurski E."/>
            <person name="Pamer E.G."/>
        </authorList>
    </citation>
    <scope>NUCLEOTIDE SEQUENCE [LARGE SCALE GENOMIC DNA]</scope>
    <source>
        <strain evidence="3 4">DFI.3.7</strain>
    </source>
</reference>